<dbReference type="AlphaFoldDB" id="A0AAC9LDM6"/>
<feature type="region of interest" description="Disordered" evidence="1">
    <location>
        <begin position="347"/>
        <end position="377"/>
    </location>
</feature>
<gene>
    <name evidence="2" type="ORF">UA74_18390</name>
</gene>
<name>A0AAC9LDM6_9PSEU</name>
<organism evidence="2 3">
    <name type="scientific">Actinoalloteichus fjordicus</name>
    <dbReference type="NCBI Taxonomy" id="1612552"/>
    <lineage>
        <taxon>Bacteria</taxon>
        <taxon>Bacillati</taxon>
        <taxon>Actinomycetota</taxon>
        <taxon>Actinomycetes</taxon>
        <taxon>Pseudonocardiales</taxon>
        <taxon>Pseudonocardiaceae</taxon>
        <taxon>Actinoalloteichus</taxon>
    </lineage>
</organism>
<keyword evidence="3" id="KW-1185">Reference proteome</keyword>
<proteinExistence type="predicted"/>
<dbReference type="KEGG" id="acad:UA74_18390"/>
<protein>
    <submittedName>
        <fullName evidence="2">Uncharacterized protein</fullName>
    </submittedName>
</protein>
<feature type="compositionally biased region" description="Low complexity" evidence="1">
    <location>
        <begin position="350"/>
        <end position="377"/>
    </location>
</feature>
<evidence type="ECO:0000256" key="1">
    <source>
        <dbReference type="SAM" id="MobiDB-lite"/>
    </source>
</evidence>
<evidence type="ECO:0000313" key="3">
    <source>
        <dbReference type="Proteomes" id="UP000185511"/>
    </source>
</evidence>
<accession>A0AAC9LDM6</accession>
<sequence length="497" mass="52215">MVLDEVWRGLDDVGALSNAQGGPLSRTVKLILDPLVIRPVLHPSCAGPLVTGAGAALLVELVSGAAEVLAHTAAWFTLLKQVRRQLRITEGNPQDLYFPRCYELAVTDGAPEQATGRRLAAEELRELHGAAGGRTTQALRDHVVGRLVELTALVETSWAARRAGVGGDGAAAGSRASIELIDVVLNAGPQARTGSPSRAAAGTSALAELAVARAGTAAGVRLWGPRAAVDSGAAAPIGFGEPPASAVDGWSARDLGLTEHHAPRMPQIGTSASKAALGLPLDRTVHERVFTSLQTAPDRADLPPIAELVTEEIGRACAPWGLTEESLRVAVTVGVRLAIGLRPLGETARTEGAPGAADAETEAAAGTAPAAAAGPETAAHRVVNGRWRREAYVLQARRLALTPRPRRGDVAEPVNPLDRLAADLRTPWQSYLRRLWVRLHGRDVRDAPADRVEDLWDVLDGVARSVILDHRTRVRHALSLRSPRAANQAGAGAGSNR</sequence>
<reference evidence="3" key="1">
    <citation type="submission" date="2016-06" db="EMBL/GenBank/DDBJ databases">
        <title>Complete genome sequence of Actinoalloteichus fjordicus DSM 46855 (=ADI127-17), type strain of the new species Actinoalloteichus fjordicus.</title>
        <authorList>
            <person name="Ruckert C."/>
            <person name="Nouioui I."/>
            <person name="Willmese J."/>
            <person name="van Wezel G."/>
            <person name="Klenk H.-P."/>
            <person name="Kalinowski J."/>
            <person name="Zotchev S.B."/>
        </authorList>
    </citation>
    <scope>NUCLEOTIDE SEQUENCE [LARGE SCALE GENOMIC DNA]</scope>
    <source>
        <strain evidence="3">ADI127-7</strain>
    </source>
</reference>
<evidence type="ECO:0000313" key="2">
    <source>
        <dbReference type="EMBL" id="APU15706.1"/>
    </source>
</evidence>
<dbReference type="Proteomes" id="UP000185511">
    <property type="component" value="Chromosome"/>
</dbReference>
<dbReference type="EMBL" id="CP016076">
    <property type="protein sequence ID" value="APU15706.1"/>
    <property type="molecule type" value="Genomic_DNA"/>
</dbReference>